<protein>
    <recommendedName>
        <fullName evidence="2">Copper amine oxidase-like N-terminal domain-containing protein</fullName>
    </recommendedName>
</protein>
<comment type="caution">
    <text evidence="3">The sequence shown here is derived from an EMBL/GenBank/DDBJ whole genome shotgun (WGS) entry which is preliminary data.</text>
</comment>
<dbReference type="PATRIC" id="fig|1679170.3.peg.3838"/>
<dbReference type="AlphaFoldDB" id="A0A0K9GWK4"/>
<accession>A0A0K9GWK4</accession>
<sequence length="377" mass="43245">MIRKPFITLLILVFIALATAPMVRAQSVNHSDVAKMYLVKHELKMKKNASTAVFDGKTISVDPYLLRNERTYVPIKLVRDLQIGSVQWDGKTQSADIQLKEEYLNRKIGFKVGKPYLYAPDGSFNSDIKIPAPFIHKGRVYLPVSAMPNLGINVGYEKGILKWQWSEKMIEILKPQIHTENPEVTFTLLYQKDLYTPQYLLSSGFGGWLGYTGKIVDKDLKIDNRIYHRIEFRATVKPGMNPIMLTAVSMGNKPFEVIWKPEGNVPVNIENDRYLQIDKPANGFLQIEKGKAFTLAGAIKENSPQFTGFSVHIGKYSNHNFELVKTEQIPMKNLQFSNEIKLDEPGYYYIQVRIEEDPKLNFHLRINTWADFIVEVK</sequence>
<dbReference type="EMBL" id="LFZW01000001">
    <property type="protein sequence ID" value="KMY51003.1"/>
    <property type="molecule type" value="Genomic_DNA"/>
</dbReference>
<keyword evidence="1" id="KW-0732">Signal</keyword>
<dbReference type="InterPro" id="IPR012854">
    <property type="entry name" value="Cu_amine_oxidase-like_N"/>
</dbReference>
<dbReference type="Proteomes" id="UP000037146">
    <property type="component" value="Unassembled WGS sequence"/>
</dbReference>
<reference evidence="4" key="1">
    <citation type="submission" date="2015-07" db="EMBL/GenBank/DDBJ databases">
        <title>Genome sequencing project for genomic taxonomy and phylogenomics of Bacillus-like bacteria.</title>
        <authorList>
            <person name="Liu B."/>
            <person name="Wang J."/>
            <person name="Zhu Y."/>
            <person name="Liu G."/>
            <person name="Chen Q."/>
            <person name="Chen Z."/>
            <person name="Lan J."/>
            <person name="Che J."/>
            <person name="Ge C."/>
            <person name="Shi H."/>
            <person name="Pan Z."/>
            <person name="Liu X."/>
        </authorList>
    </citation>
    <scope>NUCLEOTIDE SEQUENCE [LARGE SCALE GENOMIC DNA]</scope>
    <source>
        <strain evidence="4">FJAT-27997</strain>
    </source>
</reference>
<name>A0A0K9GWK4_9BACI</name>
<dbReference type="Pfam" id="PF07833">
    <property type="entry name" value="Cu_amine_oxidN1"/>
    <property type="match status" value="1"/>
</dbReference>
<feature type="chain" id="PRO_5005524651" description="Copper amine oxidase-like N-terminal domain-containing protein" evidence="1">
    <location>
        <begin position="26"/>
        <end position="377"/>
    </location>
</feature>
<feature type="domain" description="Copper amine oxidase-like N-terminal" evidence="2">
    <location>
        <begin position="54"/>
        <end position="158"/>
    </location>
</feature>
<dbReference type="OrthoDB" id="2655591at2"/>
<evidence type="ECO:0000259" key="2">
    <source>
        <dbReference type="Pfam" id="PF07833"/>
    </source>
</evidence>
<keyword evidence="4" id="KW-1185">Reference proteome</keyword>
<proteinExistence type="predicted"/>
<evidence type="ECO:0000313" key="4">
    <source>
        <dbReference type="Proteomes" id="UP000037146"/>
    </source>
</evidence>
<feature type="signal peptide" evidence="1">
    <location>
        <begin position="1"/>
        <end position="25"/>
    </location>
</feature>
<evidence type="ECO:0000256" key="1">
    <source>
        <dbReference type="SAM" id="SignalP"/>
    </source>
</evidence>
<dbReference type="RefSeq" id="WP_049682353.1">
    <property type="nucleotide sequence ID" value="NZ_LFZW01000001.1"/>
</dbReference>
<organism evidence="3 4">
    <name type="scientific">Peribacillus loiseleuriae</name>
    <dbReference type="NCBI Taxonomy" id="1679170"/>
    <lineage>
        <taxon>Bacteria</taxon>
        <taxon>Bacillati</taxon>
        <taxon>Bacillota</taxon>
        <taxon>Bacilli</taxon>
        <taxon>Bacillales</taxon>
        <taxon>Bacillaceae</taxon>
        <taxon>Peribacillus</taxon>
    </lineage>
</organism>
<gene>
    <name evidence="3" type="ORF">AC625_16910</name>
</gene>
<evidence type="ECO:0000313" key="3">
    <source>
        <dbReference type="EMBL" id="KMY51003.1"/>
    </source>
</evidence>
<dbReference type="STRING" id="1679170.AC625_16910"/>